<dbReference type="STRING" id="1044.EH31_07600"/>
<dbReference type="Pfam" id="PF06080">
    <property type="entry name" value="DUF938"/>
    <property type="match status" value="1"/>
</dbReference>
<gene>
    <name evidence="1" type="ORF">EH31_07600</name>
</gene>
<dbReference type="PANTHER" id="PTHR20974:SF0">
    <property type="entry name" value="UPF0585 PROTEIN CG18661"/>
    <property type="match status" value="1"/>
</dbReference>
<dbReference type="eggNOG" id="COG2813">
    <property type="taxonomic scope" value="Bacteria"/>
</dbReference>
<dbReference type="Gene3D" id="3.40.50.150">
    <property type="entry name" value="Vaccinia Virus protein VP39"/>
    <property type="match status" value="1"/>
</dbReference>
<keyword evidence="1" id="KW-0808">Transferase</keyword>
<dbReference type="AlphaFoldDB" id="A0A074MGB5"/>
<evidence type="ECO:0000313" key="1">
    <source>
        <dbReference type="EMBL" id="KEO90893.1"/>
    </source>
</evidence>
<name>A0A074MGB5_ERYLO</name>
<dbReference type="InterPro" id="IPR029063">
    <property type="entry name" value="SAM-dependent_MTases_sf"/>
</dbReference>
<evidence type="ECO:0000313" key="2">
    <source>
        <dbReference type="Proteomes" id="UP000027647"/>
    </source>
</evidence>
<dbReference type="OrthoDB" id="5525831at2"/>
<dbReference type="GO" id="GO:0008168">
    <property type="term" value="F:methyltransferase activity"/>
    <property type="evidence" value="ECO:0007669"/>
    <property type="project" value="UniProtKB-KW"/>
</dbReference>
<dbReference type="GO" id="GO:0032259">
    <property type="term" value="P:methylation"/>
    <property type="evidence" value="ECO:0007669"/>
    <property type="project" value="UniProtKB-KW"/>
</dbReference>
<keyword evidence="1" id="KW-0489">Methyltransferase</keyword>
<sequence length="204" mass="22407">MKKHAPATLRNREAIARVLSEELPKKGMVLEVASGSGEHVVFFAQAFPALTWQPSDLEVAALNSIRAYTQEYTGNNIRDPIEVDAQLPKAWALPPEIAAALCINMIHITAYASCTGLFEGTARAAAQSESAKGFPLILYGPFFEQGVGPAESNLAFDLSLKARNPSWGIRHVEEIDMTARAHGFERTARYEMPANNLMLIYRFG</sequence>
<organism evidence="1 2">
    <name type="scientific">Erythrobacter longus</name>
    <dbReference type="NCBI Taxonomy" id="1044"/>
    <lineage>
        <taxon>Bacteria</taxon>
        <taxon>Pseudomonadati</taxon>
        <taxon>Pseudomonadota</taxon>
        <taxon>Alphaproteobacteria</taxon>
        <taxon>Sphingomonadales</taxon>
        <taxon>Erythrobacteraceae</taxon>
        <taxon>Erythrobacter/Porphyrobacter group</taxon>
        <taxon>Erythrobacter</taxon>
    </lineage>
</organism>
<dbReference type="SUPFAM" id="SSF53335">
    <property type="entry name" value="S-adenosyl-L-methionine-dependent methyltransferases"/>
    <property type="match status" value="1"/>
</dbReference>
<dbReference type="EMBL" id="JMIW01000002">
    <property type="protein sequence ID" value="KEO90893.1"/>
    <property type="molecule type" value="Genomic_DNA"/>
</dbReference>
<dbReference type="RefSeq" id="WP_051699039.1">
    <property type="nucleotide sequence ID" value="NZ_JMIW01000002.1"/>
</dbReference>
<dbReference type="Proteomes" id="UP000027647">
    <property type="component" value="Unassembled WGS sequence"/>
</dbReference>
<protein>
    <submittedName>
        <fullName evidence="1">SAM-dependent methyltransferase</fullName>
    </submittedName>
</protein>
<dbReference type="PANTHER" id="PTHR20974">
    <property type="entry name" value="UPF0585 PROTEIN CG18661"/>
    <property type="match status" value="1"/>
</dbReference>
<dbReference type="InterPro" id="IPR010342">
    <property type="entry name" value="DUF938"/>
</dbReference>
<proteinExistence type="predicted"/>
<keyword evidence="2" id="KW-1185">Reference proteome</keyword>
<reference evidence="1 2" key="1">
    <citation type="submission" date="2014-04" db="EMBL/GenBank/DDBJ databases">
        <title>A comprehensive comparison of genomes of Erythrobacter spp. strains.</title>
        <authorList>
            <person name="Zheng Q."/>
        </authorList>
    </citation>
    <scope>NUCLEOTIDE SEQUENCE [LARGE SCALE GENOMIC DNA]</scope>
    <source>
        <strain evidence="1 2">DSM 6997</strain>
    </source>
</reference>
<accession>A0A074MGB5</accession>
<comment type="caution">
    <text evidence="1">The sequence shown here is derived from an EMBL/GenBank/DDBJ whole genome shotgun (WGS) entry which is preliminary data.</text>
</comment>